<feature type="transmembrane region" description="Helical" evidence="2">
    <location>
        <begin position="251"/>
        <end position="272"/>
    </location>
</feature>
<keyword evidence="2" id="KW-0812">Transmembrane</keyword>
<evidence type="ECO:0000313" key="5">
    <source>
        <dbReference type="Proteomes" id="UP000886725"/>
    </source>
</evidence>
<gene>
    <name evidence="4" type="ORF">IAC85_01285</name>
</gene>
<comment type="caution">
    <text evidence="4">The sequence shown here is derived from an EMBL/GenBank/DDBJ whole genome shotgun (WGS) entry which is preliminary data.</text>
</comment>
<feature type="transmembrane region" description="Helical" evidence="2">
    <location>
        <begin position="212"/>
        <end position="230"/>
    </location>
</feature>
<keyword evidence="3" id="KW-0732">Signal</keyword>
<dbReference type="Proteomes" id="UP000886725">
    <property type="component" value="Unassembled WGS sequence"/>
</dbReference>
<name>A0A9D1CKC9_9FIRM</name>
<organism evidence="4 5">
    <name type="scientific">Candidatus Faecenecus gallistercoris</name>
    <dbReference type="NCBI Taxonomy" id="2840793"/>
    <lineage>
        <taxon>Bacteria</taxon>
        <taxon>Bacillati</taxon>
        <taxon>Bacillota</taxon>
        <taxon>Bacillota incertae sedis</taxon>
        <taxon>Candidatus Faecenecus</taxon>
    </lineage>
</organism>
<protein>
    <submittedName>
        <fullName evidence="4">Uncharacterized protein</fullName>
    </submittedName>
</protein>
<feature type="region of interest" description="Disordered" evidence="1">
    <location>
        <begin position="165"/>
        <end position="185"/>
    </location>
</feature>
<dbReference type="EMBL" id="DVFU01000026">
    <property type="protein sequence ID" value="HIQ64353.1"/>
    <property type="molecule type" value="Genomic_DNA"/>
</dbReference>
<evidence type="ECO:0000256" key="2">
    <source>
        <dbReference type="SAM" id="Phobius"/>
    </source>
</evidence>
<reference evidence="4" key="2">
    <citation type="journal article" date="2021" name="PeerJ">
        <title>Extensive microbial diversity within the chicken gut microbiome revealed by metagenomics and culture.</title>
        <authorList>
            <person name="Gilroy R."/>
            <person name="Ravi A."/>
            <person name="Getino M."/>
            <person name="Pursley I."/>
            <person name="Horton D.L."/>
            <person name="Alikhan N.F."/>
            <person name="Baker D."/>
            <person name="Gharbi K."/>
            <person name="Hall N."/>
            <person name="Watson M."/>
            <person name="Adriaenssens E.M."/>
            <person name="Foster-Nyarko E."/>
            <person name="Jarju S."/>
            <person name="Secka A."/>
            <person name="Antonio M."/>
            <person name="Oren A."/>
            <person name="Chaudhuri R.R."/>
            <person name="La Ragione R."/>
            <person name="Hildebrand F."/>
            <person name="Pallen M.J."/>
        </authorList>
    </citation>
    <scope>NUCLEOTIDE SEQUENCE</scope>
    <source>
        <strain evidence="4">CHK165-10780</strain>
    </source>
</reference>
<evidence type="ECO:0000256" key="1">
    <source>
        <dbReference type="SAM" id="MobiDB-lite"/>
    </source>
</evidence>
<feature type="signal peptide" evidence="3">
    <location>
        <begin position="1"/>
        <end position="25"/>
    </location>
</feature>
<reference evidence="4" key="1">
    <citation type="submission" date="2020-10" db="EMBL/GenBank/DDBJ databases">
        <authorList>
            <person name="Gilroy R."/>
        </authorList>
    </citation>
    <scope>NUCLEOTIDE SEQUENCE</scope>
    <source>
        <strain evidence="4">CHK165-10780</strain>
    </source>
</reference>
<sequence length="288" mass="31332">MKKINYLILYCLALILLMIPNTVFAARCGAAGIDAGKWQFSETINGTEDDVTGVFNDMGSSGRMCCSIGSVSTGTQQFLCDIYTLIDNQEGNEVNTDRIYDPDNAITCDYSLDGYTYDYTQSGFTDNTSQNANTTICCTEQGYNSGNYTCSYYVSQEVVDDGYEAGGSAGTDATGENNSNSEREDLEDLRGDMNANCDAIFDSEAQALIQRIFSIICIAVPIILIVLGSVDFANAVLSSDQEAMQKAVKRFTTRCIVAVAIFFLPMLVNLIFSFPGMDAVRGVIFCDV</sequence>
<feature type="chain" id="PRO_5039502744" evidence="3">
    <location>
        <begin position="26"/>
        <end position="288"/>
    </location>
</feature>
<accession>A0A9D1CKC9</accession>
<proteinExistence type="predicted"/>
<evidence type="ECO:0000256" key="3">
    <source>
        <dbReference type="SAM" id="SignalP"/>
    </source>
</evidence>
<evidence type="ECO:0000313" key="4">
    <source>
        <dbReference type="EMBL" id="HIQ64353.1"/>
    </source>
</evidence>
<dbReference type="AlphaFoldDB" id="A0A9D1CKC9"/>
<keyword evidence="2" id="KW-1133">Transmembrane helix</keyword>
<keyword evidence="2" id="KW-0472">Membrane</keyword>